<dbReference type="PROSITE" id="PS50294">
    <property type="entry name" value="WD_REPEATS_REGION"/>
    <property type="match status" value="1"/>
</dbReference>
<dbReference type="SUPFAM" id="SSF50978">
    <property type="entry name" value="WD40 repeat-like"/>
    <property type="match status" value="1"/>
</dbReference>
<accession>A0A0R0I0G2</accession>
<feature type="non-terminal residue" evidence="4">
    <location>
        <position position="254"/>
    </location>
</feature>
<dbReference type="Proteomes" id="UP000008827">
    <property type="component" value="Chromosome 10"/>
</dbReference>
<organism evidence="4">
    <name type="scientific">Glycine max</name>
    <name type="common">Soybean</name>
    <name type="synonym">Glycine hispida</name>
    <dbReference type="NCBI Taxonomy" id="3847"/>
    <lineage>
        <taxon>Eukaryota</taxon>
        <taxon>Viridiplantae</taxon>
        <taxon>Streptophyta</taxon>
        <taxon>Embryophyta</taxon>
        <taxon>Tracheophyta</taxon>
        <taxon>Spermatophyta</taxon>
        <taxon>Magnoliopsida</taxon>
        <taxon>eudicotyledons</taxon>
        <taxon>Gunneridae</taxon>
        <taxon>Pentapetalae</taxon>
        <taxon>rosids</taxon>
        <taxon>fabids</taxon>
        <taxon>Fabales</taxon>
        <taxon>Fabaceae</taxon>
        <taxon>Papilionoideae</taxon>
        <taxon>50 kb inversion clade</taxon>
        <taxon>NPAAA clade</taxon>
        <taxon>indigoferoid/millettioid clade</taxon>
        <taxon>Phaseoleae</taxon>
        <taxon>Glycine</taxon>
        <taxon>Glycine subgen. Soja</taxon>
    </lineage>
</organism>
<dbReference type="InterPro" id="IPR015943">
    <property type="entry name" value="WD40/YVTN_repeat-like_dom_sf"/>
</dbReference>
<feature type="repeat" description="WD" evidence="3">
    <location>
        <begin position="145"/>
        <end position="178"/>
    </location>
</feature>
<dbReference type="Pfam" id="PF00400">
    <property type="entry name" value="WD40"/>
    <property type="match status" value="4"/>
</dbReference>
<feature type="repeat" description="WD" evidence="3">
    <location>
        <begin position="65"/>
        <end position="103"/>
    </location>
</feature>
<dbReference type="PANTHER" id="PTHR19920:SF0">
    <property type="entry name" value="CYTOSOLIC IRON-SULFUR PROTEIN ASSEMBLY PROTEIN CIAO1-RELATED"/>
    <property type="match status" value="1"/>
</dbReference>
<reference evidence="4 5" key="1">
    <citation type="journal article" date="2010" name="Nature">
        <title>Genome sequence of the palaeopolyploid soybean.</title>
        <authorList>
            <person name="Schmutz J."/>
            <person name="Cannon S.B."/>
            <person name="Schlueter J."/>
            <person name="Ma J."/>
            <person name="Mitros T."/>
            <person name="Nelson W."/>
            <person name="Hyten D.L."/>
            <person name="Song Q."/>
            <person name="Thelen J.J."/>
            <person name="Cheng J."/>
            <person name="Xu D."/>
            <person name="Hellsten U."/>
            <person name="May G.D."/>
            <person name="Yu Y."/>
            <person name="Sakurai T."/>
            <person name="Umezawa T."/>
            <person name="Bhattacharyya M.K."/>
            <person name="Sandhu D."/>
            <person name="Valliyodan B."/>
            <person name="Lindquist E."/>
            <person name="Peto M."/>
            <person name="Grant D."/>
            <person name="Shu S."/>
            <person name="Goodstein D."/>
            <person name="Barry K."/>
            <person name="Futrell-Griggs M."/>
            <person name="Abernathy B."/>
            <person name="Du J."/>
            <person name="Tian Z."/>
            <person name="Zhu L."/>
            <person name="Gill N."/>
            <person name="Joshi T."/>
            <person name="Libault M."/>
            <person name="Sethuraman A."/>
            <person name="Zhang X.-C."/>
            <person name="Shinozaki K."/>
            <person name="Nguyen H.T."/>
            <person name="Wing R.A."/>
            <person name="Cregan P."/>
            <person name="Specht J."/>
            <person name="Grimwood J."/>
            <person name="Rokhsar D."/>
            <person name="Stacey G."/>
            <person name="Shoemaker R.C."/>
            <person name="Jackson S.A."/>
        </authorList>
    </citation>
    <scope>NUCLEOTIDE SEQUENCE</scope>
    <source>
        <strain evidence="5">cv. Williams 82</strain>
        <tissue evidence="4">Callus</tissue>
    </source>
</reference>
<reference evidence="4" key="3">
    <citation type="submission" date="2018-07" db="EMBL/GenBank/DDBJ databases">
        <title>WGS assembly of Glycine max.</title>
        <authorList>
            <person name="Schmutz J."/>
            <person name="Cannon S."/>
            <person name="Schlueter J."/>
            <person name="Ma J."/>
            <person name="Mitros T."/>
            <person name="Nelson W."/>
            <person name="Hyten D."/>
            <person name="Song Q."/>
            <person name="Thelen J."/>
            <person name="Cheng J."/>
            <person name="Xu D."/>
            <person name="Hellsten U."/>
            <person name="May G."/>
            <person name="Yu Y."/>
            <person name="Sakurai T."/>
            <person name="Umezawa T."/>
            <person name="Bhattacharyya M."/>
            <person name="Sandhu D."/>
            <person name="Valliyodan B."/>
            <person name="Lindquist E."/>
            <person name="Peto M."/>
            <person name="Grant D."/>
            <person name="Shu S."/>
            <person name="Goodstein D."/>
            <person name="Barry K."/>
            <person name="Futrell-Griggs M."/>
            <person name="Abernathy B."/>
            <person name="Du J."/>
            <person name="Tian Z."/>
            <person name="Zhu L."/>
            <person name="Gill N."/>
            <person name="Joshi T."/>
            <person name="Libault M."/>
            <person name="Sethuraman A."/>
            <person name="Zhang X."/>
            <person name="Shinozaki K."/>
            <person name="Nguyen H."/>
            <person name="Wing R."/>
            <person name="Cregan P."/>
            <person name="Specht J."/>
            <person name="Grimwood J."/>
            <person name="Rokhsar D."/>
            <person name="Stacey G."/>
            <person name="Shoemaker R."/>
            <person name="Jackson S."/>
        </authorList>
    </citation>
    <scope>NUCLEOTIDE SEQUENCE</scope>
    <source>
        <tissue evidence="4">Callus</tissue>
    </source>
</reference>
<dbReference type="InterPro" id="IPR001680">
    <property type="entry name" value="WD40_rpt"/>
</dbReference>
<evidence type="ECO:0000313" key="5">
    <source>
        <dbReference type="EnsemblPlants" id="KRH33352"/>
    </source>
</evidence>
<dbReference type="AlphaFoldDB" id="A0A0R0I0G2"/>
<feature type="repeat" description="WD" evidence="3">
    <location>
        <begin position="190"/>
        <end position="221"/>
    </location>
</feature>
<gene>
    <name evidence="4" type="ORF">GLYMA_10G117900</name>
</gene>
<dbReference type="Gramene" id="KRH33352">
    <property type="protein sequence ID" value="KRH33352"/>
    <property type="gene ID" value="GLYMA_10G117900"/>
</dbReference>
<dbReference type="EMBL" id="CM000843">
    <property type="protein sequence ID" value="KRH33352.1"/>
    <property type="molecule type" value="Genomic_DNA"/>
</dbReference>
<evidence type="ECO:0000256" key="3">
    <source>
        <dbReference type="PROSITE-ProRule" id="PRU00221"/>
    </source>
</evidence>
<reference evidence="5" key="2">
    <citation type="submission" date="2018-02" db="UniProtKB">
        <authorList>
            <consortium name="EnsemblPlants"/>
        </authorList>
    </citation>
    <scope>IDENTIFICATION</scope>
    <source>
        <strain evidence="5">Williams 82</strain>
    </source>
</reference>
<dbReference type="SMART" id="SM00320">
    <property type="entry name" value="WD40"/>
    <property type="match status" value="4"/>
</dbReference>
<dbReference type="SMR" id="A0A0R0I0G2"/>
<dbReference type="PROSITE" id="PS50082">
    <property type="entry name" value="WD_REPEATS_2"/>
    <property type="match status" value="3"/>
</dbReference>
<evidence type="ECO:0000256" key="1">
    <source>
        <dbReference type="ARBA" id="ARBA00022574"/>
    </source>
</evidence>
<keyword evidence="2" id="KW-0677">Repeat</keyword>
<dbReference type="GO" id="GO:0097361">
    <property type="term" value="C:cytosolic [4Fe-4S] assembly targeting complex"/>
    <property type="evidence" value="ECO:0000318"/>
    <property type="project" value="GO_Central"/>
</dbReference>
<dbReference type="GO" id="GO:0016226">
    <property type="term" value="P:iron-sulfur cluster assembly"/>
    <property type="evidence" value="ECO:0000318"/>
    <property type="project" value="GO_Central"/>
</dbReference>
<proteinExistence type="predicted"/>
<evidence type="ECO:0000256" key="2">
    <source>
        <dbReference type="ARBA" id="ARBA00022737"/>
    </source>
</evidence>
<protein>
    <recommendedName>
        <fullName evidence="7">Cytosolic iron-sulfur protein assembly protein CIAO1 homolog</fullName>
    </recommendedName>
</protein>
<evidence type="ECO:0000313" key="4">
    <source>
        <dbReference type="EMBL" id="KRH33352.1"/>
    </source>
</evidence>
<keyword evidence="6" id="KW-1185">Reference proteome</keyword>
<name>A0A0R0I0G2_SOYBN</name>
<sequence length="254" mass="28515">MHELTMRACSTCVKYALTHSDEVPYGDESSTISGRRSLAKSRLSMVTHSVHWRRRPRSLRPIQRLEFHTDKVWSLAWNPTSSLDGIPLIFASCNGDKTVRIWEQNLSSSLWACTAVLDETHTRTVRSCAWSPSGKLLATASFDATTAYLGKLKCVSWNAAGTLLATCSRDKSVWIWEVLPGNEFECVSVLQGHTQDVKMVKWHPTEDILFSCCYDNSVKVWADEGDSDDWHDDLTLKVWETERVGTQSGGGFAP</sequence>
<keyword evidence="1 3" id="KW-0853">WD repeat</keyword>
<dbReference type="STRING" id="3847.A0A0R0I0G2"/>
<dbReference type="PANTHER" id="PTHR19920">
    <property type="entry name" value="WD40 PROTEIN CIAO1"/>
    <property type="match status" value="1"/>
</dbReference>
<dbReference type="InParanoid" id="A0A0R0I0G2"/>
<dbReference type="InterPro" id="IPR036322">
    <property type="entry name" value="WD40_repeat_dom_sf"/>
</dbReference>
<dbReference type="OMA" id="WEHIGND"/>
<evidence type="ECO:0000313" key="6">
    <source>
        <dbReference type="Proteomes" id="UP000008827"/>
    </source>
</evidence>
<dbReference type="PROSITE" id="PS00678">
    <property type="entry name" value="WD_REPEATS_1"/>
    <property type="match status" value="1"/>
</dbReference>
<dbReference type="EnsemblPlants" id="KRH33352">
    <property type="protein sequence ID" value="KRH33352"/>
    <property type="gene ID" value="GLYMA_10G117900"/>
</dbReference>
<dbReference type="InterPro" id="IPR019775">
    <property type="entry name" value="WD40_repeat_CS"/>
</dbReference>
<evidence type="ECO:0008006" key="7">
    <source>
        <dbReference type="Google" id="ProtNLM"/>
    </source>
</evidence>
<dbReference type="Gene3D" id="2.130.10.10">
    <property type="entry name" value="YVTN repeat-like/Quinoprotein amine dehydrogenase"/>
    <property type="match status" value="1"/>
</dbReference>